<gene>
    <name evidence="1" type="ORF">PHYPA_015508</name>
</gene>
<evidence type="ECO:0000313" key="3">
    <source>
        <dbReference type="Proteomes" id="UP000006727"/>
    </source>
</evidence>
<reference evidence="1 3" key="1">
    <citation type="journal article" date="2008" name="Science">
        <title>The Physcomitrella genome reveals evolutionary insights into the conquest of land by plants.</title>
        <authorList>
            <person name="Rensing S."/>
            <person name="Lang D."/>
            <person name="Zimmer A."/>
            <person name="Terry A."/>
            <person name="Salamov A."/>
            <person name="Shapiro H."/>
            <person name="Nishiyama T."/>
            <person name="Perroud P.-F."/>
            <person name="Lindquist E."/>
            <person name="Kamisugi Y."/>
            <person name="Tanahashi T."/>
            <person name="Sakakibara K."/>
            <person name="Fujita T."/>
            <person name="Oishi K."/>
            <person name="Shin-I T."/>
            <person name="Kuroki Y."/>
            <person name="Toyoda A."/>
            <person name="Suzuki Y."/>
            <person name="Hashimoto A."/>
            <person name="Yamaguchi K."/>
            <person name="Sugano A."/>
            <person name="Kohara Y."/>
            <person name="Fujiyama A."/>
            <person name="Anterola A."/>
            <person name="Aoki S."/>
            <person name="Ashton N."/>
            <person name="Barbazuk W.B."/>
            <person name="Barker E."/>
            <person name="Bennetzen J."/>
            <person name="Bezanilla M."/>
            <person name="Blankenship R."/>
            <person name="Cho S.H."/>
            <person name="Dutcher S."/>
            <person name="Estelle M."/>
            <person name="Fawcett J.A."/>
            <person name="Gundlach H."/>
            <person name="Hanada K."/>
            <person name="Heyl A."/>
            <person name="Hicks K.A."/>
            <person name="Hugh J."/>
            <person name="Lohr M."/>
            <person name="Mayer K."/>
            <person name="Melkozernov A."/>
            <person name="Murata T."/>
            <person name="Nelson D."/>
            <person name="Pils B."/>
            <person name="Prigge M."/>
            <person name="Reiss B."/>
            <person name="Renner T."/>
            <person name="Rombauts S."/>
            <person name="Rushton P."/>
            <person name="Sanderfoot A."/>
            <person name="Schween G."/>
            <person name="Shiu S.-H."/>
            <person name="Stueber K."/>
            <person name="Theodoulou F.L."/>
            <person name="Tu H."/>
            <person name="Van de Peer Y."/>
            <person name="Verrier P.J."/>
            <person name="Waters E."/>
            <person name="Wood A."/>
            <person name="Yang L."/>
            <person name="Cove D."/>
            <person name="Cuming A."/>
            <person name="Hasebe M."/>
            <person name="Lucas S."/>
            <person name="Mishler D.B."/>
            <person name="Reski R."/>
            <person name="Grigoriev I."/>
            <person name="Quatrano R.S."/>
            <person name="Boore J.L."/>
        </authorList>
    </citation>
    <scope>NUCLEOTIDE SEQUENCE [LARGE SCALE GENOMIC DNA]</scope>
    <source>
        <strain evidence="2 3">cv. Gransden 2004</strain>
    </source>
</reference>
<dbReference type="HOGENOM" id="CLU_1638205_0_0_1"/>
<name>A9RVT7_PHYPA</name>
<dbReference type="Gramene" id="Pp3c11_24150V3.1">
    <property type="protein sequence ID" value="Pp3c11_24150V3.1"/>
    <property type="gene ID" value="Pp3c11_24150"/>
</dbReference>
<dbReference type="PaxDb" id="3218-PP1S31_13V6.1"/>
<dbReference type="Proteomes" id="UP000006727">
    <property type="component" value="Chromosome 11"/>
</dbReference>
<reference evidence="1 3" key="2">
    <citation type="journal article" date="2018" name="Plant J.">
        <title>The Physcomitrella patens chromosome-scale assembly reveals moss genome structure and evolution.</title>
        <authorList>
            <person name="Lang D."/>
            <person name="Ullrich K.K."/>
            <person name="Murat F."/>
            <person name="Fuchs J."/>
            <person name="Jenkins J."/>
            <person name="Haas F.B."/>
            <person name="Piednoel M."/>
            <person name="Gundlach H."/>
            <person name="Van Bel M."/>
            <person name="Meyberg R."/>
            <person name="Vives C."/>
            <person name="Morata J."/>
            <person name="Symeonidi A."/>
            <person name="Hiss M."/>
            <person name="Muchero W."/>
            <person name="Kamisugi Y."/>
            <person name="Saleh O."/>
            <person name="Blanc G."/>
            <person name="Decker E.L."/>
            <person name="van Gessel N."/>
            <person name="Grimwood J."/>
            <person name="Hayes R.D."/>
            <person name="Graham S.W."/>
            <person name="Gunter L.E."/>
            <person name="McDaniel S.F."/>
            <person name="Hoernstein S.N.W."/>
            <person name="Larsson A."/>
            <person name="Li F.W."/>
            <person name="Perroud P.F."/>
            <person name="Phillips J."/>
            <person name="Ranjan P."/>
            <person name="Rokshar D.S."/>
            <person name="Rothfels C.J."/>
            <person name="Schneider L."/>
            <person name="Shu S."/>
            <person name="Stevenson D.W."/>
            <person name="Thummler F."/>
            <person name="Tillich M."/>
            <person name="Villarreal Aguilar J.C."/>
            <person name="Widiez T."/>
            <person name="Wong G.K."/>
            <person name="Wymore A."/>
            <person name="Zhang Y."/>
            <person name="Zimmer A.D."/>
            <person name="Quatrano R.S."/>
            <person name="Mayer K.F.X."/>
            <person name="Goodstein D."/>
            <person name="Casacuberta J.M."/>
            <person name="Vandepoele K."/>
            <person name="Reski R."/>
            <person name="Cuming A.C."/>
            <person name="Tuskan G.A."/>
            <person name="Maumus F."/>
            <person name="Salse J."/>
            <person name="Schmutz J."/>
            <person name="Rensing S.A."/>
        </authorList>
    </citation>
    <scope>NUCLEOTIDE SEQUENCE [LARGE SCALE GENOMIC DNA]</scope>
    <source>
        <strain evidence="2 3">cv. Gransden 2004</strain>
    </source>
</reference>
<reference evidence="2" key="3">
    <citation type="submission" date="2020-12" db="UniProtKB">
        <authorList>
            <consortium name="EnsemblPlants"/>
        </authorList>
    </citation>
    <scope>IDENTIFICATION</scope>
</reference>
<dbReference type="AlphaFoldDB" id="A9RVT7"/>
<accession>A9RVT7</accession>
<evidence type="ECO:0000313" key="1">
    <source>
        <dbReference type="EMBL" id="PNR45737.1"/>
    </source>
</evidence>
<sequence>MGSRLATDSLTCDIYDRSYEDPMTIMNLILFTLSESDRNEEAEKYVNQHWKRVGFPKAAGLGAEVYYRVYPDRNASAPRYVIAFRGTVLRYLLDVIADIRIRLGNHQSKWVQEIQALVLEVIQKIRCEGGRIEQIRLTGLPLGTEIALLTGIHFKIQARYPQ</sequence>
<organism evidence="1">
    <name type="scientific">Physcomitrium patens</name>
    <name type="common">Spreading-leaved earth moss</name>
    <name type="synonym">Physcomitrella patens</name>
    <dbReference type="NCBI Taxonomy" id="3218"/>
    <lineage>
        <taxon>Eukaryota</taxon>
        <taxon>Viridiplantae</taxon>
        <taxon>Streptophyta</taxon>
        <taxon>Embryophyta</taxon>
        <taxon>Bryophyta</taxon>
        <taxon>Bryophytina</taxon>
        <taxon>Bryopsida</taxon>
        <taxon>Funariidae</taxon>
        <taxon>Funariales</taxon>
        <taxon>Funariaceae</taxon>
        <taxon>Physcomitrium</taxon>
    </lineage>
</organism>
<keyword evidence="3" id="KW-1185">Reference proteome</keyword>
<dbReference type="InParanoid" id="A9RVT7"/>
<dbReference type="EMBL" id="ABEU02000011">
    <property type="protein sequence ID" value="PNR45737.1"/>
    <property type="molecule type" value="Genomic_DNA"/>
</dbReference>
<proteinExistence type="predicted"/>
<dbReference type="EnsemblPlants" id="Pp3c11_24150V3.1">
    <property type="protein sequence ID" value="Pp3c11_24150V3.1"/>
    <property type="gene ID" value="Pp3c11_24150"/>
</dbReference>
<protein>
    <submittedName>
        <fullName evidence="1 2">Uncharacterized protein</fullName>
    </submittedName>
</protein>
<evidence type="ECO:0000313" key="2">
    <source>
        <dbReference type="EnsemblPlants" id="Pp3c11_24150V3.1"/>
    </source>
</evidence>